<comment type="caution">
    <text evidence="4">The sequence shown here is derived from an EMBL/GenBank/DDBJ whole genome shotgun (WGS) entry which is preliminary data.</text>
</comment>
<evidence type="ECO:0000256" key="2">
    <source>
        <dbReference type="SAM" id="MobiDB-lite"/>
    </source>
</evidence>
<feature type="compositionally biased region" description="Basic and acidic residues" evidence="2">
    <location>
        <begin position="521"/>
        <end position="536"/>
    </location>
</feature>
<keyword evidence="3" id="KW-0472">Membrane</keyword>
<keyword evidence="3" id="KW-0812">Transmembrane</keyword>
<feature type="transmembrane region" description="Helical" evidence="3">
    <location>
        <begin position="45"/>
        <end position="65"/>
    </location>
</feature>
<evidence type="ECO:0000256" key="3">
    <source>
        <dbReference type="SAM" id="Phobius"/>
    </source>
</evidence>
<feature type="transmembrane region" description="Helical" evidence="3">
    <location>
        <begin position="77"/>
        <end position="104"/>
    </location>
</feature>
<feature type="transmembrane region" description="Helical" evidence="3">
    <location>
        <begin position="341"/>
        <end position="359"/>
    </location>
</feature>
<evidence type="ECO:0000313" key="4">
    <source>
        <dbReference type="EMBL" id="HIW01795.1"/>
    </source>
</evidence>
<organism evidence="4 5">
    <name type="scientific">Candidatus Protoclostridium stercorigallinarum</name>
    <dbReference type="NCBI Taxonomy" id="2838741"/>
    <lineage>
        <taxon>Bacteria</taxon>
        <taxon>Bacillati</taxon>
        <taxon>Bacillota</taxon>
        <taxon>Clostridia</taxon>
        <taxon>Candidatus Protoclostridium</taxon>
    </lineage>
</organism>
<feature type="transmembrane region" description="Helical" evidence="3">
    <location>
        <begin position="315"/>
        <end position="335"/>
    </location>
</feature>
<reference evidence="4" key="2">
    <citation type="submission" date="2021-04" db="EMBL/GenBank/DDBJ databases">
        <authorList>
            <person name="Gilroy R."/>
        </authorList>
    </citation>
    <scope>NUCLEOTIDE SEQUENCE</scope>
    <source>
        <strain evidence="4">12435</strain>
    </source>
</reference>
<accession>A0A9D1PY80</accession>
<feature type="region of interest" description="Disordered" evidence="2">
    <location>
        <begin position="517"/>
        <end position="536"/>
    </location>
</feature>
<dbReference type="AlphaFoldDB" id="A0A9D1PY80"/>
<keyword evidence="3" id="KW-1133">Transmembrane helix</keyword>
<feature type="transmembrane region" description="Helical" evidence="3">
    <location>
        <begin position="12"/>
        <end position="33"/>
    </location>
</feature>
<dbReference type="Proteomes" id="UP000823990">
    <property type="component" value="Unassembled WGS sequence"/>
</dbReference>
<name>A0A9D1PY80_9FIRM</name>
<evidence type="ECO:0000256" key="1">
    <source>
        <dbReference type="SAM" id="Coils"/>
    </source>
</evidence>
<keyword evidence="1" id="KW-0175">Coiled coil</keyword>
<sequence>MQKKRNVGLILQIVQIVVVAVVCAVVCLIAVNIESGENVVNTNILAILPTIVVVGFYLIIIYLVGTINGRKNMKTNTWMLTVCTVFTVCTMILGIFGLIGTIMVRKDIKERQESEAAARRVTAQQPSIIAQQPSVARQTEISANAPAKAVDPFGMDTDGADAEEKTLKDSILYGHATSIDMVREDGAEWSVTIVDHIYSSASGKNELYALVTPSDGKMEEFHILLYSEEGDGLLPVEPDLEDIVYEEWKEKYNKEKAEMQNEEEKSDGKQEKLVLDLYDTIVSERDWKSFRKSATQEELAVLAIGSKYRLSGVRFFLKAVVSVIGTILSVIIGIVTAADMGVFSIFILVGGYLFFNLMACKLAGYSDTYGSCYRKLNKEYKEFVSGFFRDNVFVSLLRTVVLLLLRIFIIPYRMILFAITLFIPRASDWATAHGGLSGAVVSIPKGYDIGCLGAIGKYYESCSFTDAYLQHIEDEKAMKRASTTEYEYVDNFGVRRKAYSSDGRYFYDSPDCTYRVGTSDDGGRNIKPDNPDVPRP</sequence>
<feature type="coiled-coil region" evidence="1">
    <location>
        <begin position="245"/>
        <end position="272"/>
    </location>
</feature>
<reference evidence="4" key="1">
    <citation type="journal article" date="2021" name="PeerJ">
        <title>Extensive microbial diversity within the chicken gut microbiome revealed by metagenomics and culture.</title>
        <authorList>
            <person name="Gilroy R."/>
            <person name="Ravi A."/>
            <person name="Getino M."/>
            <person name="Pursley I."/>
            <person name="Horton D.L."/>
            <person name="Alikhan N.F."/>
            <person name="Baker D."/>
            <person name="Gharbi K."/>
            <person name="Hall N."/>
            <person name="Watson M."/>
            <person name="Adriaenssens E.M."/>
            <person name="Foster-Nyarko E."/>
            <person name="Jarju S."/>
            <person name="Secka A."/>
            <person name="Antonio M."/>
            <person name="Oren A."/>
            <person name="Chaudhuri R.R."/>
            <person name="La Ragione R."/>
            <person name="Hildebrand F."/>
            <person name="Pallen M.J."/>
        </authorList>
    </citation>
    <scope>NUCLEOTIDE SEQUENCE</scope>
    <source>
        <strain evidence="4">12435</strain>
    </source>
</reference>
<gene>
    <name evidence="4" type="ORF">H9892_00420</name>
</gene>
<proteinExistence type="predicted"/>
<protein>
    <submittedName>
        <fullName evidence="4">Uncharacterized protein</fullName>
    </submittedName>
</protein>
<feature type="transmembrane region" description="Helical" evidence="3">
    <location>
        <begin position="399"/>
        <end position="423"/>
    </location>
</feature>
<evidence type="ECO:0000313" key="5">
    <source>
        <dbReference type="Proteomes" id="UP000823990"/>
    </source>
</evidence>
<dbReference type="EMBL" id="DXHS01000008">
    <property type="protein sequence ID" value="HIW01795.1"/>
    <property type="molecule type" value="Genomic_DNA"/>
</dbReference>